<sequence>MFLSNSAGDAIAPRHFGVNSSFQSKTFHMKLTIIAAKGLINTDSGKNGDVSDPYCVAWLGGKKKEQFKTRVIDDNLNPVWDETFEIPLEHNPEQYVLICQLYDKDTFTSDDSLGFAAVSLSILKLKEGEPFEMWLNLQGVPKGSLNVRIEPLDFSINDGFVSSNSEEIPQIDLTNFLKEYKNEKGGGFSTRGRSLASILSGNISEKESHRLDKLFGVEYLEDVYDSLRTGDVLLHSGKGNFSKAIQLGFSSTWSHLSVIIRNPPKEVLDAYNVKVDHSSHYSTVFVAESETDTVDNKEGGGIQLVELRRWFLDYLTRDPTDLCCLRRLNIPSMGERPKEENITEHFPSLVEYLKRCTTKKYETSKSELLKCVIKRNTQSNDSNVFCSEFVAECYTKMGLLPQNTITCNYGPRDFSQESNLVNTVLLKGANLTPEKRVRVKEWDKEHDWAIHP</sequence>
<evidence type="ECO:0000313" key="2">
    <source>
        <dbReference type="EMBL" id="EFC41131.1"/>
    </source>
</evidence>
<dbReference type="InterPro" id="IPR038765">
    <property type="entry name" value="Papain-like_cys_pep_sf"/>
</dbReference>
<evidence type="ECO:0000313" key="3">
    <source>
        <dbReference type="Proteomes" id="UP000006671"/>
    </source>
</evidence>
<feature type="domain" description="C2" evidence="1">
    <location>
        <begin position="10"/>
        <end position="135"/>
    </location>
</feature>
<dbReference type="OMA" id="YNELRTG"/>
<dbReference type="GO" id="GO:0010628">
    <property type="term" value="P:positive regulation of gene expression"/>
    <property type="evidence" value="ECO:0007669"/>
    <property type="project" value="TreeGrafter"/>
</dbReference>
<dbReference type="KEGG" id="ngr:NAEGRDRAFT_70877"/>
<dbReference type="SUPFAM" id="SSF49562">
    <property type="entry name" value="C2 domain (Calcium/lipid-binding domain, CaLB)"/>
    <property type="match status" value="1"/>
</dbReference>
<dbReference type="STRING" id="5762.D2VPJ0"/>
<protein>
    <submittedName>
        <fullName evidence="2">Predicted protein</fullName>
    </submittedName>
</protein>
<dbReference type="RefSeq" id="XP_002673875.1">
    <property type="nucleotide sequence ID" value="XM_002673829.1"/>
</dbReference>
<dbReference type="GeneID" id="8851093"/>
<dbReference type="OrthoDB" id="270970at2759"/>
<dbReference type="PROSITE" id="PS50004">
    <property type="entry name" value="C2"/>
    <property type="match status" value="1"/>
</dbReference>
<dbReference type="Gene3D" id="2.60.40.150">
    <property type="entry name" value="C2 domain"/>
    <property type="match status" value="1"/>
</dbReference>
<keyword evidence="3" id="KW-1185">Reference proteome</keyword>
<name>D2VPJ0_NAEGR</name>
<reference evidence="2 3" key="1">
    <citation type="journal article" date="2010" name="Cell">
        <title>The genome of Naegleria gruberi illuminates early eukaryotic versatility.</title>
        <authorList>
            <person name="Fritz-Laylin L.K."/>
            <person name="Prochnik S.E."/>
            <person name="Ginger M.L."/>
            <person name="Dacks J.B."/>
            <person name="Carpenter M.L."/>
            <person name="Field M.C."/>
            <person name="Kuo A."/>
            <person name="Paredez A."/>
            <person name="Chapman J."/>
            <person name="Pham J."/>
            <person name="Shu S."/>
            <person name="Neupane R."/>
            <person name="Cipriano M."/>
            <person name="Mancuso J."/>
            <person name="Tu H."/>
            <person name="Salamov A."/>
            <person name="Lindquist E."/>
            <person name="Shapiro H."/>
            <person name="Lucas S."/>
            <person name="Grigoriev I.V."/>
            <person name="Cande W.Z."/>
            <person name="Fulton C."/>
            <person name="Rokhsar D.S."/>
            <person name="Dawson S.C."/>
        </authorList>
    </citation>
    <scope>NUCLEOTIDE SEQUENCE [LARGE SCALE GENOMIC DNA]</scope>
    <source>
        <strain evidence="2 3">NEG-M</strain>
    </source>
</reference>
<dbReference type="CDD" id="cd00030">
    <property type="entry name" value="C2"/>
    <property type="match status" value="1"/>
</dbReference>
<dbReference type="SUPFAM" id="SSF54001">
    <property type="entry name" value="Cysteine proteinases"/>
    <property type="match status" value="1"/>
</dbReference>
<dbReference type="PANTHER" id="PTHR47800:SF5">
    <property type="entry name" value="FER-1-LIKE PROTEIN 6"/>
    <property type="match status" value="1"/>
</dbReference>
<gene>
    <name evidence="2" type="ORF">NAEGRDRAFT_70877</name>
</gene>
<dbReference type="PANTHER" id="PTHR47800">
    <property type="entry name" value="C2 DOMAIN-CONTAINING PROTEIN"/>
    <property type="match status" value="1"/>
</dbReference>
<dbReference type="EMBL" id="GG738887">
    <property type="protein sequence ID" value="EFC41131.1"/>
    <property type="molecule type" value="Genomic_DNA"/>
</dbReference>
<dbReference type="Pfam" id="PF00168">
    <property type="entry name" value="C2"/>
    <property type="match status" value="1"/>
</dbReference>
<proteinExistence type="predicted"/>
<dbReference type="InParanoid" id="D2VPJ0"/>
<accession>D2VPJ0</accession>
<dbReference type="eggNOG" id="KOG1028">
    <property type="taxonomic scope" value="Eukaryota"/>
</dbReference>
<dbReference type="InterPro" id="IPR035892">
    <property type="entry name" value="C2_domain_sf"/>
</dbReference>
<organism evidence="3">
    <name type="scientific">Naegleria gruberi</name>
    <name type="common">Amoeba</name>
    <dbReference type="NCBI Taxonomy" id="5762"/>
    <lineage>
        <taxon>Eukaryota</taxon>
        <taxon>Discoba</taxon>
        <taxon>Heterolobosea</taxon>
        <taxon>Tetramitia</taxon>
        <taxon>Eutetramitia</taxon>
        <taxon>Vahlkampfiidae</taxon>
        <taxon>Naegleria</taxon>
    </lineage>
</organism>
<dbReference type="Proteomes" id="UP000006671">
    <property type="component" value="Unassembled WGS sequence"/>
</dbReference>
<dbReference type="InterPro" id="IPR000008">
    <property type="entry name" value="C2_dom"/>
</dbReference>
<dbReference type="Gene3D" id="3.90.1720.10">
    <property type="entry name" value="endopeptidase domain like (from Nostoc punctiforme)"/>
    <property type="match status" value="1"/>
</dbReference>
<dbReference type="SMART" id="SM00239">
    <property type="entry name" value="C2"/>
    <property type="match status" value="1"/>
</dbReference>
<dbReference type="VEuPathDB" id="AmoebaDB:NAEGRDRAFT_70877"/>
<evidence type="ECO:0000259" key="1">
    <source>
        <dbReference type="PROSITE" id="PS50004"/>
    </source>
</evidence>
<dbReference type="AlphaFoldDB" id="D2VPJ0"/>